<evidence type="ECO:0000256" key="1">
    <source>
        <dbReference type="SAM" id="MobiDB-lite"/>
    </source>
</evidence>
<dbReference type="InterPro" id="IPR011990">
    <property type="entry name" value="TPR-like_helical_dom_sf"/>
</dbReference>
<evidence type="ECO:0000313" key="3">
    <source>
        <dbReference type="Proteomes" id="UP000019678"/>
    </source>
</evidence>
<keyword evidence="3" id="KW-1185">Reference proteome</keyword>
<comment type="caution">
    <text evidence="2">The sequence shown here is derived from an EMBL/GenBank/DDBJ whole genome shotgun (WGS) entry which is preliminary data.</text>
</comment>
<gene>
    <name evidence="2" type="ORF">CAP_7059</name>
</gene>
<feature type="region of interest" description="Disordered" evidence="1">
    <location>
        <begin position="344"/>
        <end position="387"/>
    </location>
</feature>
<protein>
    <submittedName>
        <fullName evidence="2">Putative peptidase aspartic family</fullName>
    </submittedName>
</protein>
<dbReference type="InterPro" id="IPR021109">
    <property type="entry name" value="Peptidase_aspartic_dom_sf"/>
</dbReference>
<name>A0A017T0A6_9BACT</name>
<dbReference type="STRING" id="1192034.CAP_7059"/>
<organism evidence="2 3">
    <name type="scientific">Chondromyces apiculatus DSM 436</name>
    <dbReference type="NCBI Taxonomy" id="1192034"/>
    <lineage>
        <taxon>Bacteria</taxon>
        <taxon>Pseudomonadati</taxon>
        <taxon>Myxococcota</taxon>
        <taxon>Polyangia</taxon>
        <taxon>Polyangiales</taxon>
        <taxon>Polyangiaceae</taxon>
        <taxon>Chondromyces</taxon>
    </lineage>
</organism>
<dbReference type="AlphaFoldDB" id="A0A017T0A6"/>
<dbReference type="Gene3D" id="2.40.70.10">
    <property type="entry name" value="Acid Proteases"/>
    <property type="match status" value="1"/>
</dbReference>
<dbReference type="SUPFAM" id="SSF48452">
    <property type="entry name" value="TPR-like"/>
    <property type="match status" value="1"/>
</dbReference>
<dbReference type="SUPFAM" id="SSF50630">
    <property type="entry name" value="Acid proteases"/>
    <property type="match status" value="1"/>
</dbReference>
<sequence length="387" mass="40747">MGGAIALLALGAIAFVTHRATTSYEAPFDHGEHTNEIFKLDAALKKEPCDRKKAEQLAGYLLDAGDNRAVIQRAADFLAKCGQNSRLSTLSSQAHQNLGEWEQAARDLTPLVEAEPFNPFHRAFRARAYQQQGNLEAAAADFNQALLLYPKAFDLPTELATVYDKQGKHCEAASVLRQLLFNHAASAPAEALQARIADHEQKGGCATTGAKRAVFRMAQGRDYFQAQVRLGEAGPGEITAPFIIDTGASYVTFTRALADRLGLKLAGAQTVQLRTANGQRTGYLTLLPAVAVEGLEARKVPAVIVDELSPGVDGLLGLSFLTRFELRHANRVLELLVPSTPGAVPNASAAPSAAPSSPSVPPSASAAPAAASPSAAPAAPPPPVPAP</sequence>
<dbReference type="InterPro" id="IPR034122">
    <property type="entry name" value="Retropepsin-like_bacterial"/>
</dbReference>
<feature type="compositionally biased region" description="Low complexity" evidence="1">
    <location>
        <begin position="344"/>
        <end position="377"/>
    </location>
</feature>
<dbReference type="Gene3D" id="1.25.40.10">
    <property type="entry name" value="Tetratricopeptide repeat domain"/>
    <property type="match status" value="1"/>
</dbReference>
<evidence type="ECO:0000313" key="2">
    <source>
        <dbReference type="EMBL" id="EYF02437.1"/>
    </source>
</evidence>
<proteinExistence type="predicted"/>
<feature type="compositionally biased region" description="Pro residues" evidence="1">
    <location>
        <begin position="378"/>
        <end position="387"/>
    </location>
</feature>
<dbReference type="Pfam" id="PF13650">
    <property type="entry name" value="Asp_protease_2"/>
    <property type="match status" value="1"/>
</dbReference>
<dbReference type="EMBL" id="ASRX01000060">
    <property type="protein sequence ID" value="EYF02437.1"/>
    <property type="molecule type" value="Genomic_DNA"/>
</dbReference>
<reference evidence="2 3" key="1">
    <citation type="submission" date="2013-05" db="EMBL/GenBank/DDBJ databases">
        <title>Genome assembly of Chondromyces apiculatus DSM 436.</title>
        <authorList>
            <person name="Sharma G."/>
            <person name="Khatri I."/>
            <person name="Kaur C."/>
            <person name="Mayilraj S."/>
            <person name="Subramanian S."/>
        </authorList>
    </citation>
    <scope>NUCLEOTIDE SEQUENCE [LARGE SCALE GENOMIC DNA]</scope>
    <source>
        <strain evidence="2 3">DSM 436</strain>
    </source>
</reference>
<dbReference type="Proteomes" id="UP000019678">
    <property type="component" value="Unassembled WGS sequence"/>
</dbReference>
<dbReference type="CDD" id="cd05483">
    <property type="entry name" value="retropepsin_like_bacteria"/>
    <property type="match status" value="1"/>
</dbReference>
<dbReference type="eggNOG" id="COG0457">
    <property type="taxonomic scope" value="Bacteria"/>
</dbReference>
<accession>A0A017T0A6</accession>
<dbReference type="eggNOG" id="COG3577">
    <property type="taxonomic scope" value="Bacteria"/>
</dbReference>